<dbReference type="PANTHER" id="PTHR43357">
    <property type="entry name" value="INNER MEMBRANE ABC TRANSPORTER PERMEASE PROTEIN YDCV"/>
    <property type="match status" value="1"/>
</dbReference>
<keyword evidence="6 8" id="KW-1133">Transmembrane helix</keyword>
<feature type="domain" description="ABC transmembrane type-1" evidence="9">
    <location>
        <begin position="56"/>
        <end position="259"/>
    </location>
</feature>
<feature type="transmembrane region" description="Helical" evidence="8">
    <location>
        <begin position="462"/>
        <end position="483"/>
    </location>
</feature>
<dbReference type="PROSITE" id="PS50928">
    <property type="entry name" value="ABC_TM1"/>
    <property type="match status" value="2"/>
</dbReference>
<feature type="transmembrane region" description="Helical" evidence="8">
    <location>
        <begin position="243"/>
        <end position="260"/>
    </location>
</feature>
<dbReference type="STRING" id="79883.GCA_001636495_00671"/>
<dbReference type="InterPro" id="IPR000515">
    <property type="entry name" value="MetI-like"/>
</dbReference>
<dbReference type="InterPro" id="IPR035906">
    <property type="entry name" value="MetI-like_sf"/>
</dbReference>
<feature type="transmembrane region" description="Helical" evidence="8">
    <location>
        <begin position="519"/>
        <end position="541"/>
    </location>
</feature>
<dbReference type="AlphaFoldDB" id="A0A5D4T5Y4"/>
<feature type="transmembrane region" description="Helical" evidence="8">
    <location>
        <begin position="374"/>
        <end position="399"/>
    </location>
</feature>
<proteinExistence type="inferred from homology"/>
<name>A0A5D4T5Y4_9BACI</name>
<keyword evidence="7 8" id="KW-0472">Membrane</keyword>
<evidence type="ECO:0000256" key="7">
    <source>
        <dbReference type="ARBA" id="ARBA00023136"/>
    </source>
</evidence>
<keyword evidence="5 8" id="KW-0812">Transmembrane</keyword>
<sequence length="546" mass="61604">MNRFHWSRVHHKGWALASLLFITIILIPNLLIAVEFFTEGNDNWLHIREYLLKDYLQNSAVIIIFTAIATMLIGTSLAWLITIYQFPMRNFLKWALILPLAIPPYIAAYTFHGILNYTGVVQTTLRNSFDIQVNQAYFDIMSMQGAIFIFTVTLFPYVYAITRSFFQNLSASVLENARLLGGNDVDTFFRVALPISRAAIVGSVTLVILEVLNDYGVTSYFGIQTVSTAIFRTWYGMMDLDSALKLAGTLMVLVMVVLMFERVVRGRKKFFDPSSKVRPIQPKKLTGAKAWGVFAYCFGVFTIAFIIPLLQLLSWAFMTYDKVFNAEFIILAKNSVFVASIASLMIILVALIISNYTRLQSGLLTKFIARVTTLGYSIPGAAIAIAVITIFISLDQYIVTFLAQFNLKPEFVLRTTLVMLIFAYVIRFLAIGFNNIEAGFEKVGNRYSETSRMLGASTLRTFFMVDLPLLRGAIASGFILVFVDILKELPLTLFLQPFNFSTLATQAFKYANDERVQEASIASLMIIFISALCIFIFHRVLDKEAN</sequence>
<evidence type="ECO:0000256" key="2">
    <source>
        <dbReference type="ARBA" id="ARBA00022448"/>
    </source>
</evidence>
<evidence type="ECO:0000256" key="6">
    <source>
        <dbReference type="ARBA" id="ARBA00022989"/>
    </source>
</evidence>
<evidence type="ECO:0000313" key="11">
    <source>
        <dbReference type="Proteomes" id="UP000322524"/>
    </source>
</evidence>
<reference evidence="10 11" key="1">
    <citation type="submission" date="2019-08" db="EMBL/GenBank/DDBJ databases">
        <title>Bacillus genomes from the desert of Cuatro Cienegas, Coahuila.</title>
        <authorList>
            <person name="Olmedo-Alvarez G."/>
        </authorList>
    </citation>
    <scope>NUCLEOTIDE SEQUENCE [LARGE SCALE GENOMIC DNA]</scope>
    <source>
        <strain evidence="10 11">CH28_1T</strain>
    </source>
</reference>
<feature type="transmembrane region" description="Helical" evidence="8">
    <location>
        <begin position="94"/>
        <end position="115"/>
    </location>
</feature>
<evidence type="ECO:0000256" key="3">
    <source>
        <dbReference type="ARBA" id="ARBA00022475"/>
    </source>
</evidence>
<evidence type="ECO:0000256" key="1">
    <source>
        <dbReference type="ARBA" id="ARBA00004429"/>
    </source>
</evidence>
<evidence type="ECO:0000259" key="9">
    <source>
        <dbReference type="PROSITE" id="PS50928"/>
    </source>
</evidence>
<dbReference type="GO" id="GO:0055085">
    <property type="term" value="P:transmembrane transport"/>
    <property type="evidence" value="ECO:0007669"/>
    <property type="project" value="InterPro"/>
</dbReference>
<evidence type="ECO:0000313" key="10">
    <source>
        <dbReference type="EMBL" id="TYS69494.1"/>
    </source>
</evidence>
<gene>
    <name evidence="10" type="ORF">FZC76_04460</name>
</gene>
<dbReference type="CDD" id="cd06261">
    <property type="entry name" value="TM_PBP2"/>
    <property type="match status" value="2"/>
</dbReference>
<dbReference type="GO" id="GO:0005886">
    <property type="term" value="C:plasma membrane"/>
    <property type="evidence" value="ECO:0007669"/>
    <property type="project" value="UniProtKB-SubCell"/>
</dbReference>
<keyword evidence="2 8" id="KW-0813">Transport</keyword>
<protein>
    <submittedName>
        <fullName evidence="10">Iron ABC transporter permease</fullName>
    </submittedName>
</protein>
<keyword evidence="4" id="KW-0997">Cell inner membrane</keyword>
<feature type="domain" description="ABC transmembrane type-1" evidence="9">
    <location>
        <begin position="332"/>
        <end position="537"/>
    </location>
</feature>
<evidence type="ECO:0000256" key="5">
    <source>
        <dbReference type="ARBA" id="ARBA00022692"/>
    </source>
</evidence>
<evidence type="ECO:0000256" key="4">
    <source>
        <dbReference type="ARBA" id="ARBA00022519"/>
    </source>
</evidence>
<dbReference type="Pfam" id="PF00528">
    <property type="entry name" value="BPD_transp_1"/>
    <property type="match status" value="2"/>
</dbReference>
<dbReference type="OrthoDB" id="9776648at2"/>
<organism evidence="10 11">
    <name type="scientific">Sutcliffiella horikoshii</name>
    <dbReference type="NCBI Taxonomy" id="79883"/>
    <lineage>
        <taxon>Bacteria</taxon>
        <taxon>Bacillati</taxon>
        <taxon>Bacillota</taxon>
        <taxon>Bacilli</taxon>
        <taxon>Bacillales</taxon>
        <taxon>Bacillaceae</taxon>
        <taxon>Sutcliffiella</taxon>
    </lineage>
</organism>
<dbReference type="Gene3D" id="1.10.3720.10">
    <property type="entry name" value="MetI-like"/>
    <property type="match status" value="2"/>
</dbReference>
<comment type="subcellular location">
    <subcellularLocation>
        <location evidence="1">Cell inner membrane</location>
        <topology evidence="1">Multi-pass membrane protein</topology>
    </subcellularLocation>
    <subcellularLocation>
        <location evidence="8">Cell membrane</location>
        <topology evidence="8">Multi-pass membrane protein</topology>
    </subcellularLocation>
</comment>
<dbReference type="PANTHER" id="PTHR43357:SF3">
    <property type="entry name" value="FE(3+)-TRANSPORT SYSTEM PERMEASE PROTEIN FBPB 2"/>
    <property type="match status" value="1"/>
</dbReference>
<feature type="transmembrane region" description="Helical" evidence="8">
    <location>
        <begin position="411"/>
        <end position="430"/>
    </location>
</feature>
<dbReference type="Proteomes" id="UP000322524">
    <property type="component" value="Unassembled WGS sequence"/>
</dbReference>
<feature type="transmembrane region" description="Helical" evidence="8">
    <location>
        <begin position="198"/>
        <end position="223"/>
    </location>
</feature>
<feature type="transmembrane region" description="Helical" evidence="8">
    <location>
        <begin position="57"/>
        <end position="82"/>
    </location>
</feature>
<comment type="caution">
    <text evidence="10">The sequence shown here is derived from an EMBL/GenBank/DDBJ whole genome shotgun (WGS) entry which is preliminary data.</text>
</comment>
<comment type="similarity">
    <text evidence="8">Belongs to the binding-protein-dependent transport system permease family.</text>
</comment>
<feature type="transmembrane region" description="Helical" evidence="8">
    <location>
        <begin position="293"/>
        <end position="318"/>
    </location>
</feature>
<dbReference type="EMBL" id="VTEV01000002">
    <property type="protein sequence ID" value="TYS69494.1"/>
    <property type="molecule type" value="Genomic_DNA"/>
</dbReference>
<accession>A0A5D4T5Y4</accession>
<feature type="transmembrane region" description="Helical" evidence="8">
    <location>
        <begin position="135"/>
        <end position="159"/>
    </location>
</feature>
<evidence type="ECO:0000256" key="8">
    <source>
        <dbReference type="RuleBase" id="RU363032"/>
    </source>
</evidence>
<feature type="transmembrane region" description="Helical" evidence="8">
    <location>
        <begin position="330"/>
        <end position="353"/>
    </location>
</feature>
<dbReference type="RefSeq" id="WP_148987074.1">
    <property type="nucleotide sequence ID" value="NZ_VTEV01000002.1"/>
</dbReference>
<keyword evidence="3" id="KW-1003">Cell membrane</keyword>
<dbReference type="SUPFAM" id="SSF161098">
    <property type="entry name" value="MetI-like"/>
    <property type="match status" value="2"/>
</dbReference>